<evidence type="ECO:0000313" key="3">
    <source>
        <dbReference type="Proteomes" id="UP000265520"/>
    </source>
</evidence>
<dbReference type="Proteomes" id="UP000265520">
    <property type="component" value="Unassembled WGS sequence"/>
</dbReference>
<keyword evidence="1" id="KW-0812">Transmembrane</keyword>
<keyword evidence="3" id="KW-1185">Reference proteome</keyword>
<dbReference type="EMBL" id="LXQA010655668">
    <property type="protein sequence ID" value="MCI64423.1"/>
    <property type="molecule type" value="Genomic_DNA"/>
</dbReference>
<feature type="non-terminal residue" evidence="2">
    <location>
        <position position="29"/>
    </location>
</feature>
<protein>
    <submittedName>
        <fullName evidence="2">Uncharacterized protein</fullName>
    </submittedName>
</protein>
<keyword evidence="1" id="KW-1133">Transmembrane helix</keyword>
<reference evidence="2 3" key="1">
    <citation type="journal article" date="2018" name="Front. Plant Sci.">
        <title>Red Clover (Trifolium pratense) and Zigzag Clover (T. medium) - A Picture of Genomic Similarities and Differences.</title>
        <authorList>
            <person name="Dluhosova J."/>
            <person name="Istvanek J."/>
            <person name="Nedelnik J."/>
            <person name="Repkova J."/>
        </authorList>
    </citation>
    <scope>NUCLEOTIDE SEQUENCE [LARGE SCALE GENOMIC DNA]</scope>
    <source>
        <strain evidence="3">cv. 10/8</strain>
        <tissue evidence="2">Leaf</tissue>
    </source>
</reference>
<comment type="caution">
    <text evidence="2">The sequence shown here is derived from an EMBL/GenBank/DDBJ whole genome shotgun (WGS) entry which is preliminary data.</text>
</comment>
<dbReference type="AlphaFoldDB" id="A0A392TTB4"/>
<feature type="transmembrane region" description="Helical" evidence="1">
    <location>
        <begin position="6"/>
        <end position="23"/>
    </location>
</feature>
<proteinExistence type="predicted"/>
<keyword evidence="1" id="KW-0472">Membrane</keyword>
<name>A0A392TTB4_9FABA</name>
<sequence>MVVVRAWLAGGGCRLAVTWWLVVPVRREK</sequence>
<organism evidence="2 3">
    <name type="scientific">Trifolium medium</name>
    <dbReference type="NCBI Taxonomy" id="97028"/>
    <lineage>
        <taxon>Eukaryota</taxon>
        <taxon>Viridiplantae</taxon>
        <taxon>Streptophyta</taxon>
        <taxon>Embryophyta</taxon>
        <taxon>Tracheophyta</taxon>
        <taxon>Spermatophyta</taxon>
        <taxon>Magnoliopsida</taxon>
        <taxon>eudicotyledons</taxon>
        <taxon>Gunneridae</taxon>
        <taxon>Pentapetalae</taxon>
        <taxon>rosids</taxon>
        <taxon>fabids</taxon>
        <taxon>Fabales</taxon>
        <taxon>Fabaceae</taxon>
        <taxon>Papilionoideae</taxon>
        <taxon>50 kb inversion clade</taxon>
        <taxon>NPAAA clade</taxon>
        <taxon>Hologalegina</taxon>
        <taxon>IRL clade</taxon>
        <taxon>Trifolieae</taxon>
        <taxon>Trifolium</taxon>
    </lineage>
</organism>
<accession>A0A392TTB4</accession>
<evidence type="ECO:0000256" key="1">
    <source>
        <dbReference type="SAM" id="Phobius"/>
    </source>
</evidence>
<evidence type="ECO:0000313" key="2">
    <source>
        <dbReference type="EMBL" id="MCI64423.1"/>
    </source>
</evidence>